<feature type="coiled-coil region" evidence="1">
    <location>
        <begin position="323"/>
        <end position="354"/>
    </location>
</feature>
<organism evidence="3 4">
    <name type="scientific">Stylonychia lemnae</name>
    <name type="common">Ciliate</name>
    <dbReference type="NCBI Taxonomy" id="5949"/>
    <lineage>
        <taxon>Eukaryota</taxon>
        <taxon>Sar</taxon>
        <taxon>Alveolata</taxon>
        <taxon>Ciliophora</taxon>
        <taxon>Intramacronucleata</taxon>
        <taxon>Spirotrichea</taxon>
        <taxon>Stichotrichia</taxon>
        <taxon>Sporadotrichida</taxon>
        <taxon>Oxytrichidae</taxon>
        <taxon>Stylonychinae</taxon>
        <taxon>Stylonychia</taxon>
    </lineage>
</organism>
<dbReference type="AlphaFoldDB" id="A0A078AWY7"/>
<feature type="region of interest" description="Disordered" evidence="2">
    <location>
        <begin position="89"/>
        <end position="123"/>
    </location>
</feature>
<feature type="region of interest" description="Disordered" evidence="2">
    <location>
        <begin position="556"/>
        <end position="575"/>
    </location>
</feature>
<dbReference type="Proteomes" id="UP000039865">
    <property type="component" value="Unassembled WGS sequence"/>
</dbReference>
<feature type="region of interest" description="Disordered" evidence="2">
    <location>
        <begin position="46"/>
        <end position="65"/>
    </location>
</feature>
<gene>
    <name evidence="3" type="primary">Contig12722.g13574</name>
    <name evidence="3" type="ORF">STYLEM_14854</name>
</gene>
<feature type="region of interest" description="Disordered" evidence="2">
    <location>
        <begin position="596"/>
        <end position="624"/>
    </location>
</feature>
<evidence type="ECO:0000313" key="4">
    <source>
        <dbReference type="Proteomes" id="UP000039865"/>
    </source>
</evidence>
<protein>
    <submittedName>
        <fullName evidence="3">Uncharacterized protein</fullName>
    </submittedName>
</protein>
<feature type="compositionally biased region" description="Polar residues" evidence="2">
    <location>
        <begin position="52"/>
        <end position="61"/>
    </location>
</feature>
<proteinExistence type="predicted"/>
<sequence>MQVLTFSDDQVTYHEFKEQMLQLKNAMVRKKQQNQEDDILEAIDESAIPHQVSPSKTQLSKSSHKLQERYLNGSINNSKDLEHLEISNQKTRNKKPKQQQSQQNHNNQESQLTHKSNASSIPKLKINFNATTTNLMSSQRKKGYKNDKIHKSQKELSRLVQEAQQPQYKPQYSIKDHASTHEQWERKYYSRKYSSQMDSMASESALGNYKLLPKIYKSIEEEIQSDKIKIAEGSIEIEGIKPPKPTLKANKSMKQLSIKDKLHIQDQITQRQTQVETERRLQSLIERKEKQKNHRDDQKFTQDFALQKNSVVKIINSTLTRLKKMYEVENARTNVELQRENQKLQKSLQMQMKKDKILSIKNSNINISQVESSVHGSISNINTQQLLHKYKLDQSMFNTIDNVQISTGSQNQGFEVSNKYFIFNEQDSLMQGSNINNPNQNSKKYFMTRKNSQYLQKLEVQKQHNLERLQQSRRVLESKILLDEELSLRAQLQQKTKEKANNDLMMLKQLKSYEYELKVQTKDEQIQSGGGMLQLHQHSLPLENQFIANMVNHKINSKSSQHKKQVSNASKREQLPPHLANLLQQSGVSPINLKSSHVRTDSKRLSVVSSKRGSTTRNQRDEEEPEEVLLSFDIKIKNRNTNNL</sequence>
<dbReference type="EMBL" id="CCKQ01014035">
    <property type="protein sequence ID" value="CDW85767.1"/>
    <property type="molecule type" value="Genomic_DNA"/>
</dbReference>
<reference evidence="3 4" key="1">
    <citation type="submission" date="2014-06" db="EMBL/GenBank/DDBJ databases">
        <authorList>
            <person name="Swart Estienne"/>
        </authorList>
    </citation>
    <scope>NUCLEOTIDE SEQUENCE [LARGE SCALE GENOMIC DNA]</scope>
    <source>
        <strain evidence="3 4">130c</strain>
    </source>
</reference>
<feature type="compositionally biased region" description="Low complexity" evidence="2">
    <location>
        <begin position="98"/>
        <end position="111"/>
    </location>
</feature>
<dbReference type="InParanoid" id="A0A078AWY7"/>
<feature type="compositionally biased region" description="Polar residues" evidence="2">
    <location>
        <begin position="607"/>
        <end position="617"/>
    </location>
</feature>
<evidence type="ECO:0000313" key="3">
    <source>
        <dbReference type="EMBL" id="CDW85767.1"/>
    </source>
</evidence>
<keyword evidence="4" id="KW-1185">Reference proteome</keyword>
<name>A0A078AWY7_STYLE</name>
<accession>A0A078AWY7</accession>
<evidence type="ECO:0000256" key="1">
    <source>
        <dbReference type="SAM" id="Coils"/>
    </source>
</evidence>
<keyword evidence="1" id="KW-0175">Coiled coil</keyword>
<evidence type="ECO:0000256" key="2">
    <source>
        <dbReference type="SAM" id="MobiDB-lite"/>
    </source>
</evidence>